<dbReference type="PANTHER" id="PTHR44936">
    <property type="entry name" value="SENSOR PROTEIN CREC"/>
    <property type="match status" value="1"/>
</dbReference>
<evidence type="ECO:0000256" key="12">
    <source>
        <dbReference type="ARBA" id="ARBA00022989"/>
    </source>
</evidence>
<dbReference type="GO" id="GO:0000155">
    <property type="term" value="F:phosphorelay sensor kinase activity"/>
    <property type="evidence" value="ECO:0007669"/>
    <property type="project" value="InterPro"/>
</dbReference>
<dbReference type="InterPro" id="IPR050980">
    <property type="entry name" value="2C_sensor_his_kinase"/>
</dbReference>
<keyword evidence="19" id="KW-1185">Reference proteome</keyword>
<comment type="catalytic activity">
    <reaction evidence="1">
        <text>ATP + protein L-histidine = ADP + protein N-phospho-L-histidine.</text>
        <dbReference type="EC" id="2.7.13.3"/>
    </reaction>
</comment>
<evidence type="ECO:0000256" key="10">
    <source>
        <dbReference type="ARBA" id="ARBA00022777"/>
    </source>
</evidence>
<name>A0A1M5ILU2_9RHOB</name>
<evidence type="ECO:0000259" key="17">
    <source>
        <dbReference type="PROSITE" id="PS50885"/>
    </source>
</evidence>
<dbReference type="InterPro" id="IPR036097">
    <property type="entry name" value="HisK_dim/P_sf"/>
</dbReference>
<evidence type="ECO:0000256" key="6">
    <source>
        <dbReference type="ARBA" id="ARBA00022553"/>
    </source>
</evidence>
<keyword evidence="6" id="KW-0597">Phosphoprotein</keyword>
<dbReference type="SMART" id="SM00304">
    <property type="entry name" value="HAMP"/>
    <property type="match status" value="1"/>
</dbReference>
<dbReference type="Gene3D" id="3.30.565.10">
    <property type="entry name" value="Histidine kinase-like ATPase, C-terminal domain"/>
    <property type="match status" value="1"/>
</dbReference>
<dbReference type="SMART" id="SM00387">
    <property type="entry name" value="HATPase_c"/>
    <property type="match status" value="1"/>
</dbReference>
<keyword evidence="9" id="KW-0547">Nucleotide-binding</keyword>
<dbReference type="GO" id="GO:0005886">
    <property type="term" value="C:plasma membrane"/>
    <property type="evidence" value="ECO:0007669"/>
    <property type="project" value="UniProtKB-SubCell"/>
</dbReference>
<dbReference type="Pfam" id="PF00512">
    <property type="entry name" value="HisKA"/>
    <property type="match status" value="1"/>
</dbReference>
<dbReference type="OrthoDB" id="9804645at2"/>
<keyword evidence="7" id="KW-0808">Transferase</keyword>
<evidence type="ECO:0000313" key="19">
    <source>
        <dbReference type="Proteomes" id="UP000184211"/>
    </source>
</evidence>
<evidence type="ECO:0000256" key="11">
    <source>
        <dbReference type="ARBA" id="ARBA00022840"/>
    </source>
</evidence>
<feature type="transmembrane region" description="Helical" evidence="15">
    <location>
        <begin position="160"/>
        <end position="179"/>
    </location>
</feature>
<dbReference type="AlphaFoldDB" id="A0A1M5ILU2"/>
<dbReference type="PANTHER" id="PTHR44936:SF5">
    <property type="entry name" value="SENSOR HISTIDINE KINASE ENVZ"/>
    <property type="match status" value="1"/>
</dbReference>
<dbReference type="PRINTS" id="PR00344">
    <property type="entry name" value="BCTRLSENSOR"/>
</dbReference>
<dbReference type="CDD" id="cd00082">
    <property type="entry name" value="HisKA"/>
    <property type="match status" value="1"/>
</dbReference>
<reference evidence="19" key="1">
    <citation type="submission" date="2016-11" db="EMBL/GenBank/DDBJ databases">
        <authorList>
            <person name="Varghese N."/>
            <person name="Submissions S."/>
        </authorList>
    </citation>
    <scope>NUCLEOTIDE SEQUENCE [LARGE SCALE GENOMIC DNA]</scope>
    <source>
        <strain evidence="19">DSM 28223</strain>
    </source>
</reference>
<evidence type="ECO:0000256" key="7">
    <source>
        <dbReference type="ARBA" id="ARBA00022679"/>
    </source>
</evidence>
<gene>
    <name evidence="18" type="ORF">SAMN04488044_0376</name>
</gene>
<dbReference type="PROSITE" id="PS50109">
    <property type="entry name" value="HIS_KIN"/>
    <property type="match status" value="1"/>
</dbReference>
<evidence type="ECO:0000259" key="16">
    <source>
        <dbReference type="PROSITE" id="PS50109"/>
    </source>
</evidence>
<dbReference type="EMBL" id="FQWM01000001">
    <property type="protein sequence ID" value="SHG29231.1"/>
    <property type="molecule type" value="Genomic_DNA"/>
</dbReference>
<evidence type="ECO:0000256" key="1">
    <source>
        <dbReference type="ARBA" id="ARBA00000085"/>
    </source>
</evidence>
<dbReference type="InterPro" id="IPR036890">
    <property type="entry name" value="HATPase_C_sf"/>
</dbReference>
<dbReference type="STRING" id="870908.SAMN04488044_0376"/>
<keyword evidence="10 18" id="KW-0418">Kinase</keyword>
<dbReference type="GO" id="GO:0005524">
    <property type="term" value="F:ATP binding"/>
    <property type="evidence" value="ECO:0007669"/>
    <property type="project" value="UniProtKB-KW"/>
</dbReference>
<dbReference type="Pfam" id="PF02518">
    <property type="entry name" value="HATPase_c"/>
    <property type="match status" value="1"/>
</dbReference>
<dbReference type="SUPFAM" id="SSF47384">
    <property type="entry name" value="Homodimeric domain of signal transducing histidine kinase"/>
    <property type="match status" value="1"/>
</dbReference>
<evidence type="ECO:0000313" key="18">
    <source>
        <dbReference type="EMBL" id="SHG29231.1"/>
    </source>
</evidence>
<feature type="domain" description="HAMP" evidence="17">
    <location>
        <begin position="180"/>
        <end position="231"/>
    </location>
</feature>
<comment type="subcellular location">
    <subcellularLocation>
        <location evidence="2">Cell inner membrane</location>
        <topology evidence="2">Multi-pass membrane protein</topology>
    </subcellularLocation>
</comment>
<evidence type="ECO:0000256" key="8">
    <source>
        <dbReference type="ARBA" id="ARBA00022692"/>
    </source>
</evidence>
<keyword evidence="13" id="KW-0902">Two-component regulatory system</keyword>
<evidence type="ECO:0000256" key="5">
    <source>
        <dbReference type="ARBA" id="ARBA00022519"/>
    </source>
</evidence>
<keyword evidence="4" id="KW-1003">Cell membrane</keyword>
<dbReference type="InterPro" id="IPR005467">
    <property type="entry name" value="His_kinase_dom"/>
</dbReference>
<evidence type="ECO:0000256" key="15">
    <source>
        <dbReference type="SAM" id="Phobius"/>
    </source>
</evidence>
<dbReference type="PROSITE" id="PS50885">
    <property type="entry name" value="HAMP"/>
    <property type="match status" value="1"/>
</dbReference>
<dbReference type="SMART" id="SM00388">
    <property type="entry name" value="HisKA"/>
    <property type="match status" value="1"/>
</dbReference>
<keyword evidence="11" id="KW-0067">ATP-binding</keyword>
<dbReference type="Proteomes" id="UP000184211">
    <property type="component" value="Unassembled WGS sequence"/>
</dbReference>
<keyword evidence="8 15" id="KW-0812">Transmembrane</keyword>
<dbReference type="InterPro" id="IPR003594">
    <property type="entry name" value="HATPase_dom"/>
</dbReference>
<evidence type="ECO:0000256" key="13">
    <source>
        <dbReference type="ARBA" id="ARBA00023012"/>
    </source>
</evidence>
<sequence>MTFAWLKQYVPRGLYGRAALILILPVVTLQLVVSVVFIQRHFEGVTTQMTRSLSNELRLVLRQIDEAPSQPAAIESVAETLAELEIAVQFAPEATLEPQRRWFDFSGLVVARVLHDQLPEVQAVQLPNDRETKVFAETRFGTALLAFNRARVSATNPHQLLVNMVFFGVLMTLIAFVYLRNQLRPITRLAAAAEAFGRGRHVPYSPAGALEVRAAGGAFLDMRARIERQIEQRTMLLSGVSHDLRTPLTRMRLGLSFLDEEDRAPLERDVDDMQRMLDEFLSFARGASDVTPEETDFCPFFKDIADGFNQREERVTVSSCDISMPLMIKKMVLKRAIENLINNALRYGEIVEISAIQMKRSVIIRVEDNGPGIPEDQREEALKPFSRLEPARNQNKGSGVGLGLSIAADAARAHGGVLRLETSEKLGGLRADIVIAV</sequence>
<evidence type="ECO:0000256" key="3">
    <source>
        <dbReference type="ARBA" id="ARBA00012438"/>
    </source>
</evidence>
<dbReference type="Pfam" id="PF00672">
    <property type="entry name" value="HAMP"/>
    <property type="match status" value="1"/>
</dbReference>
<evidence type="ECO:0000256" key="14">
    <source>
        <dbReference type="ARBA" id="ARBA00023136"/>
    </source>
</evidence>
<protein>
    <recommendedName>
        <fullName evidence="3">histidine kinase</fullName>
        <ecNumber evidence="3">2.7.13.3</ecNumber>
    </recommendedName>
</protein>
<dbReference type="SUPFAM" id="SSF55874">
    <property type="entry name" value="ATPase domain of HSP90 chaperone/DNA topoisomerase II/histidine kinase"/>
    <property type="match status" value="1"/>
</dbReference>
<evidence type="ECO:0000256" key="9">
    <source>
        <dbReference type="ARBA" id="ARBA00022741"/>
    </source>
</evidence>
<dbReference type="EC" id="2.7.13.3" evidence="3"/>
<proteinExistence type="predicted"/>
<organism evidence="18 19">
    <name type="scientific">Cognatishimia maritima</name>
    <dbReference type="NCBI Taxonomy" id="870908"/>
    <lineage>
        <taxon>Bacteria</taxon>
        <taxon>Pseudomonadati</taxon>
        <taxon>Pseudomonadota</taxon>
        <taxon>Alphaproteobacteria</taxon>
        <taxon>Rhodobacterales</taxon>
        <taxon>Paracoccaceae</taxon>
        <taxon>Cognatishimia</taxon>
    </lineage>
</organism>
<keyword evidence="14 15" id="KW-0472">Membrane</keyword>
<evidence type="ECO:0000256" key="4">
    <source>
        <dbReference type="ARBA" id="ARBA00022475"/>
    </source>
</evidence>
<dbReference type="InterPro" id="IPR004358">
    <property type="entry name" value="Sig_transdc_His_kin-like_C"/>
</dbReference>
<dbReference type="InterPro" id="IPR003660">
    <property type="entry name" value="HAMP_dom"/>
</dbReference>
<dbReference type="RefSeq" id="WP_072789644.1">
    <property type="nucleotide sequence ID" value="NZ_FQWM01000001.1"/>
</dbReference>
<keyword evidence="12 15" id="KW-1133">Transmembrane helix</keyword>
<dbReference type="InterPro" id="IPR003661">
    <property type="entry name" value="HisK_dim/P_dom"/>
</dbReference>
<dbReference type="Gene3D" id="1.10.287.130">
    <property type="match status" value="1"/>
</dbReference>
<keyword evidence="5" id="KW-0997">Cell inner membrane</keyword>
<feature type="transmembrane region" description="Helical" evidence="15">
    <location>
        <begin position="14"/>
        <end position="38"/>
    </location>
</feature>
<accession>A0A1M5ILU2</accession>
<feature type="domain" description="Histidine kinase" evidence="16">
    <location>
        <begin position="239"/>
        <end position="437"/>
    </location>
</feature>
<evidence type="ECO:0000256" key="2">
    <source>
        <dbReference type="ARBA" id="ARBA00004429"/>
    </source>
</evidence>